<accession>A0AAD0ED79</accession>
<dbReference type="RefSeq" id="WP_024097648.1">
    <property type="nucleotide sequence ID" value="NZ_CP010588.1"/>
</dbReference>
<organism evidence="1 2">
    <name type="scientific">Phaeobacter gallaeciensis</name>
    <dbReference type="NCBI Taxonomy" id="60890"/>
    <lineage>
        <taxon>Bacteria</taxon>
        <taxon>Pseudomonadati</taxon>
        <taxon>Pseudomonadota</taxon>
        <taxon>Alphaproteobacteria</taxon>
        <taxon>Rhodobacterales</taxon>
        <taxon>Roseobacteraceae</taxon>
        <taxon>Phaeobacter</taxon>
    </lineage>
</organism>
<reference evidence="1 2" key="1">
    <citation type="journal article" date="2017" name="Front. Microbiol.">
        <title>Phaeobacter piscinae sp. nov., a species of the Roseobacter group and potential aquaculture probiont.</title>
        <authorList>
            <person name="Sonnenschein E.C."/>
            <person name="Phippen C.B.W."/>
            <person name="Nielsen K.F."/>
            <person name="Mateiu R.V."/>
            <person name="Melchiorsen J."/>
            <person name="Gram L."/>
            <person name="Overmann J."/>
            <person name="Freese H.M."/>
        </authorList>
    </citation>
    <scope>NUCLEOTIDE SEQUENCE [LARGE SCALE GENOMIC DNA]</scope>
    <source>
        <strain evidence="1 2">P63</strain>
    </source>
</reference>
<evidence type="ECO:0000313" key="1">
    <source>
        <dbReference type="EMBL" id="ATF06304.1"/>
    </source>
</evidence>
<evidence type="ECO:0000313" key="2">
    <source>
        <dbReference type="Proteomes" id="UP000217545"/>
    </source>
</evidence>
<sequence length="172" mass="18902">MKPFSEWTAEEMGWKTAMVDECRETFGILAARQLSEKLGFPHPPARIAEKTEGEKTADAVLIADLAIQLRRAEIAANNESRTLTEAYADFRRMNGLDSIETGSADYEAMMASTKGEYTAKMKAKEKVYYSRRKLRSAIDRHLSALSEFGEVCATVAQTTKSGGPFPPKGGAA</sequence>
<dbReference type="Proteomes" id="UP000217545">
    <property type="component" value="Chromosome"/>
</dbReference>
<dbReference type="GeneID" id="31846632"/>
<name>A0AAD0ED79_9RHOB</name>
<gene>
    <name evidence="1" type="ORF">PhaeoP63_02238</name>
</gene>
<dbReference type="EMBL" id="CP010784">
    <property type="protein sequence ID" value="ATF06304.1"/>
    <property type="molecule type" value="Genomic_DNA"/>
</dbReference>
<dbReference type="AlphaFoldDB" id="A0AAD0ED79"/>
<proteinExistence type="predicted"/>
<protein>
    <submittedName>
        <fullName evidence="1">Uncharacterized protein</fullName>
    </submittedName>
</protein>